<dbReference type="EMBL" id="JASNVW010000009">
    <property type="protein sequence ID" value="MDK6029509.1"/>
    <property type="molecule type" value="Genomic_DNA"/>
</dbReference>
<evidence type="ECO:0000313" key="1">
    <source>
        <dbReference type="EMBL" id="MDK6029509.1"/>
    </source>
</evidence>
<organism evidence="1 2">
    <name type="scientific">Ignisphaera cupida</name>
    <dbReference type="NCBI Taxonomy" id="3050454"/>
    <lineage>
        <taxon>Archaea</taxon>
        <taxon>Thermoproteota</taxon>
        <taxon>Thermoprotei</taxon>
        <taxon>Desulfurococcales</taxon>
        <taxon>Desulfurococcaceae</taxon>
        <taxon>Ignisphaera</taxon>
    </lineage>
</organism>
<comment type="caution">
    <text evidence="1">The sequence shown here is derived from an EMBL/GenBank/DDBJ whole genome shotgun (WGS) entry which is preliminary data.</text>
</comment>
<dbReference type="Proteomes" id="UP001529235">
    <property type="component" value="Unassembled WGS sequence"/>
</dbReference>
<accession>A0ABD4Z9Y0</accession>
<sequence>MNLKEIRKSIESLIDKDSVDVDVVYDLYVEFVKEMSKNISHKYKDVDAWNIEMLDEAVDLICDYLNGSSKVIEVWDAIWDAKIDKRKISGDVVLKFLDVVKMAEKLYGV</sequence>
<keyword evidence="2" id="KW-1185">Reference proteome</keyword>
<protein>
    <recommendedName>
        <fullName evidence="3">DUF3227 domain-containing protein</fullName>
    </recommendedName>
</protein>
<name>A0ABD4Z9Y0_9CREN</name>
<evidence type="ECO:0000313" key="2">
    <source>
        <dbReference type="Proteomes" id="UP001529235"/>
    </source>
</evidence>
<evidence type="ECO:0008006" key="3">
    <source>
        <dbReference type="Google" id="ProtNLM"/>
    </source>
</evidence>
<dbReference type="AlphaFoldDB" id="A0ABD4Z9Y0"/>
<dbReference type="RefSeq" id="WP_285274496.1">
    <property type="nucleotide sequence ID" value="NZ_JASNVW010000009.1"/>
</dbReference>
<reference evidence="1 2" key="1">
    <citation type="submission" date="2023-05" db="EMBL/GenBank/DDBJ databases">
        <title>A new hyperthermophilic archaea 'Ignisphaera cupida' sp. nov. and description of the family 'Ignisphaeraceae' fam. nov.</title>
        <authorList>
            <person name="Podosokorskaya O.A."/>
            <person name="Elcheninov A.G."/>
            <person name="Klukina A."/>
            <person name="Merkel A.Y."/>
        </authorList>
    </citation>
    <scope>NUCLEOTIDE SEQUENCE [LARGE SCALE GENOMIC DNA]</scope>
    <source>
        <strain evidence="1 2">4213-co</strain>
    </source>
</reference>
<proteinExistence type="predicted"/>
<gene>
    <name evidence="1" type="ORF">QPL79_09045</name>
</gene>